<dbReference type="PANTHER" id="PTHR43377:SF1">
    <property type="entry name" value="BILIVERDIN REDUCTASE A"/>
    <property type="match status" value="1"/>
</dbReference>
<evidence type="ECO:0000259" key="1">
    <source>
        <dbReference type="Pfam" id="PF01408"/>
    </source>
</evidence>
<dbReference type="InterPro" id="IPR000683">
    <property type="entry name" value="Gfo/Idh/MocA-like_OxRdtase_N"/>
</dbReference>
<dbReference type="Pfam" id="PF01408">
    <property type="entry name" value="GFO_IDH_MocA"/>
    <property type="match status" value="1"/>
</dbReference>
<organism evidence="3 4">
    <name type="scientific">Marinicauda pacifica</name>
    <dbReference type="NCBI Taxonomy" id="1133559"/>
    <lineage>
        <taxon>Bacteria</taxon>
        <taxon>Pseudomonadati</taxon>
        <taxon>Pseudomonadota</taxon>
        <taxon>Alphaproteobacteria</taxon>
        <taxon>Maricaulales</taxon>
        <taxon>Maricaulaceae</taxon>
        <taxon>Marinicauda</taxon>
    </lineage>
</organism>
<dbReference type="PANTHER" id="PTHR43377">
    <property type="entry name" value="BILIVERDIN REDUCTASE A"/>
    <property type="match status" value="1"/>
</dbReference>
<evidence type="ECO:0000313" key="4">
    <source>
        <dbReference type="Proteomes" id="UP000305451"/>
    </source>
</evidence>
<feature type="domain" description="Gfo/Idh/MocA-like oxidoreductase N-terminal" evidence="1">
    <location>
        <begin position="10"/>
        <end position="126"/>
    </location>
</feature>
<dbReference type="SUPFAM" id="SSF51735">
    <property type="entry name" value="NAD(P)-binding Rossmann-fold domains"/>
    <property type="match status" value="1"/>
</dbReference>
<evidence type="ECO:0000259" key="2">
    <source>
        <dbReference type="Pfam" id="PF22725"/>
    </source>
</evidence>
<dbReference type="InterPro" id="IPR055170">
    <property type="entry name" value="GFO_IDH_MocA-like_dom"/>
</dbReference>
<dbReference type="EMBL" id="SRXV01000001">
    <property type="protein sequence ID" value="TGY94314.1"/>
    <property type="molecule type" value="Genomic_DNA"/>
</dbReference>
<evidence type="ECO:0000313" key="3">
    <source>
        <dbReference type="EMBL" id="TGY94314.1"/>
    </source>
</evidence>
<comment type="caution">
    <text evidence="3">The sequence shown here is derived from an EMBL/GenBank/DDBJ whole genome shotgun (WGS) entry which is preliminary data.</text>
</comment>
<name>A0A4S2HE63_9PROT</name>
<dbReference type="GO" id="GO:0000166">
    <property type="term" value="F:nucleotide binding"/>
    <property type="evidence" value="ECO:0007669"/>
    <property type="project" value="InterPro"/>
</dbReference>
<dbReference type="AlphaFoldDB" id="A0A4S2HE63"/>
<dbReference type="InterPro" id="IPR051450">
    <property type="entry name" value="Gfo/Idh/MocA_Oxidoreductases"/>
</dbReference>
<sequence length="317" mass="33849">MLMSEQAKPLRAGVVGAGVFGGYHASKYVADERTEFIGVFDPVSDHSARLTQTHGGEVFSSLSALIEAADILTVASPAMFHHDAVSRALSAGRHVLVEKPVAASVSEGRDLVSLAKERELILQVGHQERFVFDAMGLFGELPRLKLLHARRMGTPSPRNLDVSVTLDLMIHDIDLVLALAGQGPRHIEAELKADRGGLGDHIYASLEFEDGFTATLESSRVAEVRDRVMLLGYEGGDQVEVDFLNKRFANEGALRLDPDFADAPQARDSLGANVGAFISAVLDPKARSVAASGSDGLLALETALRIDEAAGGDSRLS</sequence>
<reference evidence="3 4" key="1">
    <citation type="journal article" date="2013" name="Int. J. Syst. Evol. Microbiol.">
        <title>Marinicauda pacifica gen. nov., sp. nov., a prosthecate alphaproteobacterium of the family Hyphomonadaceae isolated from deep seawater.</title>
        <authorList>
            <person name="Zhang X.Y."/>
            <person name="Li G.W."/>
            <person name="Wang C.S."/>
            <person name="Zhang Y.J."/>
            <person name="Xu X.W."/>
            <person name="Li H."/>
            <person name="Liu A."/>
            <person name="Liu C."/>
            <person name="Xie B.B."/>
            <person name="Qin Q.L."/>
            <person name="Xu Z."/>
            <person name="Chen X.L."/>
            <person name="Zhou B.C."/>
            <person name="Zhang Y.Z."/>
        </authorList>
    </citation>
    <scope>NUCLEOTIDE SEQUENCE [LARGE SCALE GENOMIC DNA]</scope>
    <source>
        <strain evidence="3 4">P-1 km-3</strain>
    </source>
</reference>
<gene>
    <name evidence="3" type="ORF">E5162_03305</name>
</gene>
<dbReference type="Proteomes" id="UP000305451">
    <property type="component" value="Unassembled WGS sequence"/>
</dbReference>
<protein>
    <submittedName>
        <fullName evidence="3">Gfo/Idh/MocA family oxidoreductase</fullName>
    </submittedName>
</protein>
<proteinExistence type="predicted"/>
<keyword evidence="4" id="KW-1185">Reference proteome</keyword>
<accession>A0A4S2HE63</accession>
<dbReference type="SUPFAM" id="SSF55347">
    <property type="entry name" value="Glyceraldehyde-3-phosphate dehydrogenase-like, C-terminal domain"/>
    <property type="match status" value="1"/>
</dbReference>
<feature type="domain" description="GFO/IDH/MocA-like oxidoreductase" evidence="2">
    <location>
        <begin position="161"/>
        <end position="235"/>
    </location>
</feature>
<dbReference type="InterPro" id="IPR036291">
    <property type="entry name" value="NAD(P)-bd_dom_sf"/>
</dbReference>
<dbReference type="Gene3D" id="3.40.50.720">
    <property type="entry name" value="NAD(P)-binding Rossmann-like Domain"/>
    <property type="match status" value="1"/>
</dbReference>
<dbReference type="Gene3D" id="3.30.360.10">
    <property type="entry name" value="Dihydrodipicolinate Reductase, domain 2"/>
    <property type="match status" value="1"/>
</dbReference>
<dbReference type="Pfam" id="PF22725">
    <property type="entry name" value="GFO_IDH_MocA_C3"/>
    <property type="match status" value="1"/>
</dbReference>